<evidence type="ECO:0000313" key="3">
    <source>
        <dbReference type="Proteomes" id="UP000683360"/>
    </source>
</evidence>
<protein>
    <recommendedName>
        <fullName evidence="1">Transposable element P transposase-like RNase H domain-containing protein</fullName>
    </recommendedName>
</protein>
<name>A0A8S3RZ01_MYTED</name>
<dbReference type="Pfam" id="PF21787">
    <property type="entry name" value="TNP-like_RNaseH_N"/>
    <property type="match status" value="1"/>
</dbReference>
<accession>A0A8S3RZ01</accession>
<evidence type="ECO:0000313" key="2">
    <source>
        <dbReference type="EMBL" id="CAG2211551.1"/>
    </source>
</evidence>
<dbReference type="Proteomes" id="UP000683360">
    <property type="component" value="Unassembled WGS sequence"/>
</dbReference>
<dbReference type="EMBL" id="CAJPWZ010001263">
    <property type="protein sequence ID" value="CAG2211551.1"/>
    <property type="molecule type" value="Genomic_DNA"/>
</dbReference>
<dbReference type="InterPro" id="IPR048365">
    <property type="entry name" value="TNP-like_RNaseH_N"/>
</dbReference>
<comment type="caution">
    <text evidence="2">The sequence shown here is derived from an EMBL/GenBank/DDBJ whole genome shotgun (WGS) entry which is preliminary data.</text>
</comment>
<dbReference type="AlphaFoldDB" id="A0A8S3RZ01"/>
<gene>
    <name evidence="2" type="ORF">MEDL_25560</name>
</gene>
<reference evidence="2" key="1">
    <citation type="submission" date="2021-03" db="EMBL/GenBank/DDBJ databases">
        <authorList>
            <person name="Bekaert M."/>
        </authorList>
    </citation>
    <scope>NUCLEOTIDE SEQUENCE</scope>
</reference>
<proteinExistence type="predicted"/>
<feature type="domain" description="Transposable element P transposase-like RNase H" evidence="1">
    <location>
        <begin position="365"/>
        <end position="509"/>
    </location>
</feature>
<sequence>MSSDQTKLHSWLIDNIEKCSDTSNYVDLNEIKKKYCLPVSSAAIGNCIGQIFRDVTKKKKRCKEDWSKSTQAYYGLSWRTLSETNSLEFKNIVSIVPNDFFVISRLPDKILLGYFTKEIRNGNRFMIEIKFESNGQWFIIAQGKQLSLIEISIENNSYLNMSNHSVFETVRQLNFCSGFPAVYGSHIQPDVSVYKEHVSIFGDENSETIRLRSKSCKIVLPFKTSNVASHLCYFCKKSKCSPEKEKENSNCTELPLEKKSKINENKDNEVSEEVTLNEGDNGDMTEIFNKIFPDCSVKMQTFLLSQNMALERHPFGRRWNKEIIRLCLTLRCRSPKGYIELRNSNFLILPSHNLLQRYKNSVEQKSGINKEMLHWMANEAKIKYIPPEGYKGGLMIDEMSIQPDFQFGKKNGDIELIGFTECTPDSIVFENMKTGKSDRTLATHVLQLVFLGFTGFRFPFAHFPTTTATGYELYLLLWKSVQMLSMFGFCIEYVSTDGAQSNRDMMKLLLPGFDSANPITCSFQNVYNVTCQKLFFIMDFSHVIKKIRNNVSKSGTAAFCKKHLKVNDKFIEWNHFKDAYLWDLQNPFPIYRKLTQEHIFLTSESKMRNHLAEDILNKDMLHLMQVYKESQKKNDTLNATIELIKHTSIIISNFRDPRPITDADDHRLAQNQEVLDWFIHWEKSVINDHTITNKQKHLISYQTRQDIVSCIMGFDELCKYKLKNSHASIIASRVNSDVVENMFCQQRTLHNGANTNPTYLGYCNTVNSVILGQHAISKKSNAGGVEESCNMSLQLKKKVY</sequence>
<evidence type="ECO:0000259" key="1">
    <source>
        <dbReference type="Pfam" id="PF21787"/>
    </source>
</evidence>
<dbReference type="OrthoDB" id="6129029at2759"/>
<keyword evidence="3" id="KW-1185">Reference proteome</keyword>
<organism evidence="2 3">
    <name type="scientific">Mytilus edulis</name>
    <name type="common">Blue mussel</name>
    <dbReference type="NCBI Taxonomy" id="6550"/>
    <lineage>
        <taxon>Eukaryota</taxon>
        <taxon>Metazoa</taxon>
        <taxon>Spiralia</taxon>
        <taxon>Lophotrochozoa</taxon>
        <taxon>Mollusca</taxon>
        <taxon>Bivalvia</taxon>
        <taxon>Autobranchia</taxon>
        <taxon>Pteriomorphia</taxon>
        <taxon>Mytilida</taxon>
        <taxon>Mytiloidea</taxon>
        <taxon>Mytilidae</taxon>
        <taxon>Mytilinae</taxon>
        <taxon>Mytilus</taxon>
    </lineage>
</organism>